<dbReference type="RefSeq" id="WP_015659191.1">
    <property type="nucleotide sequence ID" value="NC_020504.1"/>
</dbReference>
<keyword evidence="4" id="KW-1185">Reference proteome</keyword>
<dbReference type="STRING" id="1214101.BN159_4464"/>
<reference evidence="3 4" key="1">
    <citation type="journal article" date="2012" name="J. Bacteriol.">
        <title>Genome sequence of the bacterium Streptomyces davawensis JCM 4913 and heterologous production of the unique antibiotic roseoflavin.</title>
        <authorList>
            <person name="Jankowitsch F."/>
            <person name="Schwarz J."/>
            <person name="Ruckert C."/>
            <person name="Gust B."/>
            <person name="Szczepanowski R."/>
            <person name="Blom J."/>
            <person name="Pelzer S."/>
            <person name="Kalinowski J."/>
            <person name="Mack M."/>
        </authorList>
    </citation>
    <scope>NUCLEOTIDE SEQUENCE [LARGE SCALE GENOMIC DNA]</scope>
    <source>
        <strain evidence="4">DSM 101723 / JCM 4913 / KCC S-0913 / 768</strain>
    </source>
</reference>
<dbReference type="Pfam" id="PF12697">
    <property type="entry name" value="Abhydrolase_6"/>
    <property type="match status" value="1"/>
</dbReference>
<dbReference type="eggNOG" id="COG1073">
    <property type="taxonomic scope" value="Bacteria"/>
</dbReference>
<feature type="signal peptide" evidence="1">
    <location>
        <begin position="1"/>
        <end position="26"/>
    </location>
</feature>
<dbReference type="InterPro" id="IPR052897">
    <property type="entry name" value="Sec-Metab_Biosynth_Hydrolase"/>
</dbReference>
<dbReference type="Gene3D" id="3.40.50.1820">
    <property type="entry name" value="alpha/beta hydrolase"/>
    <property type="match status" value="1"/>
</dbReference>
<name>K4R693_STRDJ</name>
<dbReference type="HOGENOM" id="CLU_046066_2_0_11"/>
<dbReference type="KEGG" id="sdv:BN159_4464"/>
<dbReference type="PATRIC" id="fig|1214101.3.peg.4516"/>
<dbReference type="InterPro" id="IPR006311">
    <property type="entry name" value="TAT_signal"/>
</dbReference>
<dbReference type="EMBL" id="HE971709">
    <property type="protein sequence ID" value="CCK28843.1"/>
    <property type="molecule type" value="Genomic_DNA"/>
</dbReference>
<dbReference type="InterPro" id="IPR000073">
    <property type="entry name" value="AB_hydrolase_1"/>
</dbReference>
<dbReference type="InterPro" id="IPR029058">
    <property type="entry name" value="AB_hydrolase_fold"/>
</dbReference>
<organism evidence="3 4">
    <name type="scientific">Streptomyces davaonensis (strain DSM 101723 / JCM 4913 / KCC S-0913 / 768)</name>
    <dbReference type="NCBI Taxonomy" id="1214101"/>
    <lineage>
        <taxon>Bacteria</taxon>
        <taxon>Bacillati</taxon>
        <taxon>Actinomycetota</taxon>
        <taxon>Actinomycetes</taxon>
        <taxon>Kitasatosporales</taxon>
        <taxon>Streptomycetaceae</taxon>
        <taxon>Streptomyces</taxon>
    </lineage>
</organism>
<feature type="chain" id="PRO_5003883572" evidence="1">
    <location>
        <begin position="27"/>
        <end position="282"/>
    </location>
</feature>
<protein>
    <submittedName>
        <fullName evidence="3">Secreted protein</fullName>
    </submittedName>
</protein>
<accession>K4R693</accession>
<gene>
    <name evidence="3" type="ORF">BN159_4464</name>
</gene>
<sequence length="282" mass="29039">MSVSSSPSRRSALAFAAAVTAGAAMAVTPLADAVADTRYTGGGRPTVVLVHGAWADASGWSTVVGQLQEAGFPVIAPAIPLRGLSSDAAYLAKLLEVTPGPLILVGHSYGGAVISQAAAGNDRVQALVYVAAFIPDAGESAAALAVKFPGSHLSDDPHAEIPTALQPVPYDGGIDLYLRPDKFRDVFLSNRLSRQRAAVLAATQRPAGAVALGEPAQEAAWKTVPSYALVAGADHTIPPAAERFMAQRAGAHTVEADAPHAVHLTHPDTVVRLIRRAAKETS</sequence>
<dbReference type="AlphaFoldDB" id="K4R693"/>
<proteinExistence type="predicted"/>
<dbReference type="PANTHER" id="PTHR37017">
    <property type="entry name" value="AB HYDROLASE-1 DOMAIN-CONTAINING PROTEIN-RELATED"/>
    <property type="match status" value="1"/>
</dbReference>
<feature type="domain" description="AB hydrolase-1" evidence="2">
    <location>
        <begin position="47"/>
        <end position="272"/>
    </location>
</feature>
<dbReference type="SUPFAM" id="SSF53474">
    <property type="entry name" value="alpha/beta-Hydrolases"/>
    <property type="match status" value="1"/>
</dbReference>
<dbReference type="PANTHER" id="PTHR37017:SF11">
    <property type="entry name" value="ESTERASE_LIPASE_THIOESTERASE DOMAIN-CONTAINING PROTEIN"/>
    <property type="match status" value="1"/>
</dbReference>
<dbReference type="GO" id="GO:0003824">
    <property type="term" value="F:catalytic activity"/>
    <property type="evidence" value="ECO:0007669"/>
    <property type="project" value="UniProtKB-ARBA"/>
</dbReference>
<dbReference type="Proteomes" id="UP000008043">
    <property type="component" value="Chromosome"/>
</dbReference>
<evidence type="ECO:0000259" key="2">
    <source>
        <dbReference type="Pfam" id="PF12697"/>
    </source>
</evidence>
<evidence type="ECO:0000313" key="4">
    <source>
        <dbReference type="Proteomes" id="UP000008043"/>
    </source>
</evidence>
<keyword evidence="1" id="KW-0732">Signal</keyword>
<dbReference type="PROSITE" id="PS51318">
    <property type="entry name" value="TAT"/>
    <property type="match status" value="1"/>
</dbReference>
<evidence type="ECO:0000256" key="1">
    <source>
        <dbReference type="SAM" id="SignalP"/>
    </source>
</evidence>
<evidence type="ECO:0000313" key="3">
    <source>
        <dbReference type="EMBL" id="CCK28843.1"/>
    </source>
</evidence>